<sequence>MKYFHNAHPPARLLRWYSKKYDPMILAEVLGLLSPSKSNYKPSLLQNLLKGPVTEQHKSIKNDLLPQYTIPKVDHHKNMGGLMENLQAAVGIAPRLSTKDANLNLKSLTEEDELLDLVRLSYYQNELTPQLLTKLLLNRNLRNLSRLPFDVQNLDKTAFKNNWAPIHFVQFKILLMKKYHDLKKPLQILKLLNSLLLSSFLPLIREGTLLPFYERIVWKFCFEYLDQYEETSMIEELDCLRSSVLVWETSLHNNRAISAKILSFHDLQPLPRLFFELASCQPLQEAINTELASGASPTLSELKKISSKCKFYKVVSLCTVIERALAYHLIHSLDNFLEARIAVAQDPAPLREFLAKLAGERKKMIAQSESLELASDVKVFTE</sequence>
<dbReference type="Proteomes" id="UP000268321">
    <property type="component" value="Unassembled WGS sequence"/>
</dbReference>
<evidence type="ECO:0000313" key="2">
    <source>
        <dbReference type="Proteomes" id="UP000268321"/>
    </source>
</evidence>
<dbReference type="EMBL" id="ML004435">
    <property type="protein sequence ID" value="RKP32007.1"/>
    <property type="molecule type" value="Genomic_DNA"/>
</dbReference>
<reference evidence="2" key="1">
    <citation type="journal article" date="2018" name="Nat. Microbiol.">
        <title>Leveraging single-cell genomics to expand the fungal tree of life.</title>
        <authorList>
            <person name="Ahrendt S.R."/>
            <person name="Quandt C.A."/>
            <person name="Ciobanu D."/>
            <person name="Clum A."/>
            <person name="Salamov A."/>
            <person name="Andreopoulos B."/>
            <person name="Cheng J.F."/>
            <person name="Woyke T."/>
            <person name="Pelin A."/>
            <person name="Henrissat B."/>
            <person name="Reynolds N.K."/>
            <person name="Benny G.L."/>
            <person name="Smith M.E."/>
            <person name="James T.Y."/>
            <person name="Grigoriev I.V."/>
        </authorList>
    </citation>
    <scope>NUCLEOTIDE SEQUENCE [LARGE SCALE GENOMIC DNA]</scope>
    <source>
        <strain evidence="2">Baker2002</strain>
    </source>
</reference>
<dbReference type="AlphaFoldDB" id="A0A4P9ZG01"/>
<protein>
    <submittedName>
        <fullName evidence="1">Uncharacterized protein</fullName>
    </submittedName>
</protein>
<organism evidence="1 2">
    <name type="scientific">Metschnikowia bicuspidata</name>
    <dbReference type="NCBI Taxonomy" id="27322"/>
    <lineage>
        <taxon>Eukaryota</taxon>
        <taxon>Fungi</taxon>
        <taxon>Dikarya</taxon>
        <taxon>Ascomycota</taxon>
        <taxon>Saccharomycotina</taxon>
        <taxon>Pichiomycetes</taxon>
        <taxon>Metschnikowiaceae</taxon>
        <taxon>Metschnikowia</taxon>
    </lineage>
</organism>
<accession>A0A4P9ZG01</accession>
<name>A0A4P9ZG01_9ASCO</name>
<evidence type="ECO:0000313" key="1">
    <source>
        <dbReference type="EMBL" id="RKP32007.1"/>
    </source>
</evidence>
<proteinExistence type="predicted"/>
<keyword evidence="2" id="KW-1185">Reference proteome</keyword>
<dbReference type="OrthoDB" id="4005225at2759"/>
<gene>
    <name evidence="1" type="ORF">METBISCDRAFT_21913</name>
</gene>